<dbReference type="InterPro" id="IPR001251">
    <property type="entry name" value="CRAL-TRIO_dom"/>
</dbReference>
<dbReference type="Pfam" id="PF00650">
    <property type="entry name" value="CRAL_TRIO"/>
    <property type="match status" value="1"/>
</dbReference>
<dbReference type="EMBL" id="CACVBS010000049">
    <property type="protein sequence ID" value="CAA7265447.1"/>
    <property type="molecule type" value="Genomic_DNA"/>
</dbReference>
<protein>
    <recommendedName>
        <fullName evidence="1">CRAL-TRIO domain-containing protein</fullName>
    </recommendedName>
</protein>
<dbReference type="SMART" id="SM01100">
    <property type="entry name" value="CRAL_TRIO_N"/>
    <property type="match status" value="1"/>
</dbReference>
<dbReference type="SUPFAM" id="SSF46938">
    <property type="entry name" value="CRAL/TRIO N-terminal domain"/>
    <property type="match status" value="1"/>
</dbReference>
<keyword evidence="3" id="KW-1185">Reference proteome</keyword>
<dbReference type="PANTHER" id="PTHR45657">
    <property type="entry name" value="CRAL-TRIO DOMAIN-CONTAINING PROTEIN YKL091C-RELATED"/>
    <property type="match status" value="1"/>
</dbReference>
<dbReference type="InterPro" id="IPR011074">
    <property type="entry name" value="CRAL/TRIO_N_dom"/>
</dbReference>
<dbReference type="SUPFAM" id="SSF52087">
    <property type="entry name" value="CRAL/TRIO domain"/>
    <property type="match status" value="1"/>
</dbReference>
<gene>
    <name evidence="2" type="ORF">AAE3_LOCUS7716</name>
</gene>
<dbReference type="AlphaFoldDB" id="A0A8S0WLP4"/>
<name>A0A8S0WLP4_CYCAE</name>
<dbReference type="InterPro" id="IPR051026">
    <property type="entry name" value="PI/PC_transfer"/>
</dbReference>
<proteinExistence type="predicted"/>
<accession>A0A8S0WLP4</accession>
<dbReference type="SMART" id="SM00516">
    <property type="entry name" value="SEC14"/>
    <property type="match status" value="1"/>
</dbReference>
<organism evidence="2 3">
    <name type="scientific">Cyclocybe aegerita</name>
    <name type="common">Black poplar mushroom</name>
    <name type="synonym">Agrocybe aegerita</name>
    <dbReference type="NCBI Taxonomy" id="1973307"/>
    <lineage>
        <taxon>Eukaryota</taxon>
        <taxon>Fungi</taxon>
        <taxon>Dikarya</taxon>
        <taxon>Basidiomycota</taxon>
        <taxon>Agaricomycotina</taxon>
        <taxon>Agaricomycetes</taxon>
        <taxon>Agaricomycetidae</taxon>
        <taxon>Agaricales</taxon>
        <taxon>Agaricineae</taxon>
        <taxon>Bolbitiaceae</taxon>
        <taxon>Cyclocybe</taxon>
    </lineage>
</organism>
<dbReference type="Pfam" id="PF03765">
    <property type="entry name" value="CRAL_TRIO_N"/>
    <property type="match status" value="1"/>
</dbReference>
<comment type="caution">
    <text evidence="2">The sequence shown here is derived from an EMBL/GenBank/DDBJ whole genome shotgun (WGS) entry which is preliminary data.</text>
</comment>
<dbReference type="Proteomes" id="UP000467700">
    <property type="component" value="Unassembled WGS sequence"/>
</dbReference>
<dbReference type="Gene3D" id="3.40.525.10">
    <property type="entry name" value="CRAL-TRIO lipid binding domain"/>
    <property type="match status" value="1"/>
</dbReference>
<dbReference type="InterPro" id="IPR036865">
    <property type="entry name" value="CRAL-TRIO_dom_sf"/>
</dbReference>
<dbReference type="PROSITE" id="PS50191">
    <property type="entry name" value="CRAL_TRIO"/>
    <property type="match status" value="1"/>
</dbReference>
<reference evidence="2 3" key="1">
    <citation type="submission" date="2020-01" db="EMBL/GenBank/DDBJ databases">
        <authorList>
            <person name="Gupta K D."/>
        </authorList>
    </citation>
    <scope>NUCLEOTIDE SEQUENCE [LARGE SCALE GENOMIC DNA]</scope>
</reference>
<evidence type="ECO:0000259" key="1">
    <source>
        <dbReference type="PROSITE" id="PS50191"/>
    </source>
</evidence>
<evidence type="ECO:0000313" key="2">
    <source>
        <dbReference type="EMBL" id="CAA7265447.1"/>
    </source>
</evidence>
<evidence type="ECO:0000313" key="3">
    <source>
        <dbReference type="Proteomes" id="UP000467700"/>
    </source>
</evidence>
<feature type="domain" description="CRAL-TRIO" evidence="1">
    <location>
        <begin position="105"/>
        <end position="284"/>
    </location>
</feature>
<sequence>MGEQVTTPMNESSSLSQHLVLPGHLGNLTLEQEQALTIFKENLIKANLYTPGGEGQEASHDDPTLLRFLRARGFNPTAAQKQFADSESWRKKHNVPKVYHELTPEDMEHAQRFYPRWTGRRDKLGIPLFVYRLASLEAIQHELDAVPAQSRYHRIVALYEWLIMFTFPLCSHVPRSIAPTPISSTTTIIDLESVSFASLWRLRSHLQEASKLSTANYPETLHAIAVVNSPSFFPTIWNWIKGWFDEGTRKKIHVLGRDPGSTLLELVHAHDLPVTYGGELEWTFESPPHLDEDIKKVVPELPKGPAIFSDGTISKPPPPS</sequence>
<dbReference type="OrthoDB" id="30289at2759"/>
<dbReference type="InterPro" id="IPR036273">
    <property type="entry name" value="CRAL/TRIO_N_dom_sf"/>
</dbReference>
<dbReference type="PANTHER" id="PTHR45657:SF3">
    <property type="entry name" value="TRANSPORTER, PUTATIVE (AFU_ORTHOLOGUE AFUA_5G09260)-RELATED"/>
    <property type="match status" value="1"/>
</dbReference>
<dbReference type="Gene3D" id="1.10.8.20">
    <property type="entry name" value="N-terminal domain of phosphatidylinositol transfer protein sec14p"/>
    <property type="match status" value="1"/>
</dbReference>
<dbReference type="CDD" id="cd00170">
    <property type="entry name" value="SEC14"/>
    <property type="match status" value="1"/>
</dbReference>